<protein>
    <submittedName>
        <fullName evidence="2">Uncharacterized protein</fullName>
    </submittedName>
</protein>
<evidence type="ECO:0000313" key="3">
    <source>
        <dbReference type="Proteomes" id="UP000219020"/>
    </source>
</evidence>
<evidence type="ECO:0000256" key="1">
    <source>
        <dbReference type="SAM" id="Phobius"/>
    </source>
</evidence>
<accession>A0A2A5T514</accession>
<gene>
    <name evidence="2" type="ORF">BTN49_1206</name>
</gene>
<proteinExistence type="predicted"/>
<dbReference type="AlphaFoldDB" id="A0A2A5T514"/>
<evidence type="ECO:0000313" key="2">
    <source>
        <dbReference type="EMBL" id="PCS23210.1"/>
    </source>
</evidence>
<keyword evidence="1" id="KW-0472">Membrane</keyword>
<sequence>MEGWIYSIKKRFLYLPAYLYLSDAAEFIGFIHRWKKKIFVPSPDTESISK</sequence>
<dbReference type="Proteomes" id="UP000219020">
    <property type="component" value="Unassembled WGS sequence"/>
</dbReference>
<reference evidence="3" key="1">
    <citation type="submission" date="2017-04" db="EMBL/GenBank/DDBJ databases">
        <title>Genome evolution of the luminous symbionts of deep sea anglerfish.</title>
        <authorList>
            <person name="Hendry T.A."/>
        </authorList>
    </citation>
    <scope>NUCLEOTIDE SEQUENCE [LARGE SCALE GENOMIC DNA]</scope>
</reference>
<name>A0A2A5T514_9GAMM</name>
<keyword evidence="1" id="KW-0812">Transmembrane</keyword>
<keyword evidence="1" id="KW-1133">Transmembrane helix</keyword>
<feature type="transmembrane region" description="Helical" evidence="1">
    <location>
        <begin position="12"/>
        <end position="31"/>
    </location>
</feature>
<organism evidence="2 3">
    <name type="scientific">Candidatus Enterovibrio escicola</name>
    <dbReference type="NCBI Taxonomy" id="1927127"/>
    <lineage>
        <taxon>Bacteria</taxon>
        <taxon>Pseudomonadati</taxon>
        <taxon>Pseudomonadota</taxon>
        <taxon>Gammaproteobacteria</taxon>
        <taxon>Vibrionales</taxon>
        <taxon>Vibrionaceae</taxon>
        <taxon>Enterovibrio</taxon>
    </lineage>
</organism>
<dbReference type="EMBL" id="NBYY01000011">
    <property type="protein sequence ID" value="PCS23210.1"/>
    <property type="molecule type" value="Genomic_DNA"/>
</dbReference>
<keyword evidence="3" id="KW-1185">Reference proteome</keyword>
<comment type="caution">
    <text evidence="2">The sequence shown here is derived from an EMBL/GenBank/DDBJ whole genome shotgun (WGS) entry which is preliminary data.</text>
</comment>